<protein>
    <submittedName>
        <fullName evidence="3">Uncharacterized protein</fullName>
    </submittedName>
</protein>
<dbReference type="SUPFAM" id="SSF89372">
    <property type="entry name" value="Fucose-specific lectin"/>
    <property type="match status" value="2"/>
</dbReference>
<gene>
    <name evidence="3" type="ORF">CR513_47179</name>
</gene>
<accession>A0A371F4K6</accession>
<dbReference type="Gene3D" id="2.120.10.70">
    <property type="entry name" value="Fucose-specific lectin"/>
    <property type="match status" value="2"/>
</dbReference>
<dbReference type="STRING" id="157652.A0A371F4K6"/>
<reference evidence="3" key="1">
    <citation type="submission" date="2018-05" db="EMBL/GenBank/DDBJ databases">
        <title>Draft genome of Mucuna pruriens seed.</title>
        <authorList>
            <person name="Nnadi N.E."/>
            <person name="Vos R."/>
            <person name="Hasami M.H."/>
            <person name="Devisetty U.K."/>
            <person name="Aguiy J.C."/>
        </authorList>
    </citation>
    <scope>NUCLEOTIDE SEQUENCE [LARGE SCALE GENOMIC DNA]</scope>
    <source>
        <strain evidence="3">JCA_2017</strain>
    </source>
</reference>
<feature type="non-terminal residue" evidence="3">
    <location>
        <position position="1"/>
    </location>
</feature>
<feature type="signal peptide" evidence="2">
    <location>
        <begin position="1"/>
        <end position="23"/>
    </location>
</feature>
<evidence type="ECO:0000313" key="3">
    <source>
        <dbReference type="EMBL" id="RDX73238.1"/>
    </source>
</evidence>
<feature type="chain" id="PRO_5016884632" evidence="2">
    <location>
        <begin position="24"/>
        <end position="961"/>
    </location>
</feature>
<comment type="caution">
    <text evidence="3">The sequence shown here is derived from an EMBL/GenBank/DDBJ whole genome shotgun (WGS) entry which is preliminary data.</text>
</comment>
<dbReference type="EMBL" id="QJKJ01010591">
    <property type="protein sequence ID" value="RDX73238.1"/>
    <property type="molecule type" value="Genomic_DNA"/>
</dbReference>
<evidence type="ECO:0000313" key="4">
    <source>
        <dbReference type="Proteomes" id="UP000257109"/>
    </source>
</evidence>
<sequence length="961" mass="108701">MSMFHLICGIWGLLSVNFCTVLGCASCCPYQFFQQSNRRFEQKTDRFWKFSEEADRWVEVQLPCDLVSGGNSECGKVNIRKESVDQEHGFDDKKMRVDKKDGKIGVVEPLDVVLLPQRKRISLTKMSETSVWVTGESGSIYERFWNGIEWVVAPHDLPISTERAVAVAVAVFIINQMILALSEAGNLYQMHLQLGETSQPVWVEFSPTLSQITDSDQEKNPLILMKSGVVSDNGQRGYFCTKNGTLVELDVVESPRWTNHGQPAGANVAAIAAVASTREVIYTISSAGDLYEYDRKSKPSWKRHIWQEKTAQVAPLIPSKGCILYGLSGDHSESLFLLTKEGTLVERRLHQRKWKWVVHGSPEHQTLTSITPALQDESSETFISLFFTTSAGSVFEYQMPKQLEYPLYVIQNIHTLNSHMKTGTVPNNQFPGEWGSHEHPLHAKAARGIAGLPLQVGRIVFALDDGRLAELHLVGLGGESSGPSVPQNFRRKASSKYVWTILDVPESEGWNAEYCTEERGPRNCMTGTKDESKDSGISSVTGRRKQSQAQNYYLSLGTGGELNKSSEEYNLPADWISSNFRLRLLYEGKSFFLITNDGLIFEYVYIESVWVWLRHDSSTAMNGIVGNYNGSLFMVDTFGSLLLREWNDNEIAWRNCTSMRKGRNIIGGQPWDRLPGKARRVTTEDSIFFVSKNGRLLQFMVYTRKFKWKDCKNPQNVKVASIVDQELFRENIVFVTGRNGRLYQYNKVTDLWHEHYQSQHLILSQFPGTVVRPLTKSLSGSLFMISREGGLVEYQWNTWNGWNWVEHGTPYKGVTLVGSPGPSFEGNQLLLIGSDGKVYLRYMDKNAWKWKDCGFPYVENKIVEAHSEGVNEEKPVQIDENYASGLNKDQDNLADLNLNCEPKVASTRPIPFSEGSVIFELRDGRLAELQVVEGTEWTWSRIIGTPNSLCLENYWIALTSS</sequence>
<dbReference type="AlphaFoldDB" id="A0A371F4K6"/>
<feature type="compositionally biased region" description="Polar residues" evidence="1">
    <location>
        <begin position="535"/>
        <end position="544"/>
    </location>
</feature>
<dbReference type="PANTHER" id="PTHR36893">
    <property type="entry name" value="OS01G0275950 PROTEIN"/>
    <property type="match status" value="1"/>
</dbReference>
<proteinExistence type="predicted"/>
<feature type="region of interest" description="Disordered" evidence="1">
    <location>
        <begin position="523"/>
        <end position="544"/>
    </location>
</feature>
<name>A0A371F4K6_MUCPR</name>
<evidence type="ECO:0000256" key="2">
    <source>
        <dbReference type="SAM" id="SignalP"/>
    </source>
</evidence>
<organism evidence="3 4">
    <name type="scientific">Mucuna pruriens</name>
    <name type="common">Velvet bean</name>
    <name type="synonym">Dolichos pruriens</name>
    <dbReference type="NCBI Taxonomy" id="157652"/>
    <lineage>
        <taxon>Eukaryota</taxon>
        <taxon>Viridiplantae</taxon>
        <taxon>Streptophyta</taxon>
        <taxon>Embryophyta</taxon>
        <taxon>Tracheophyta</taxon>
        <taxon>Spermatophyta</taxon>
        <taxon>Magnoliopsida</taxon>
        <taxon>eudicotyledons</taxon>
        <taxon>Gunneridae</taxon>
        <taxon>Pentapetalae</taxon>
        <taxon>rosids</taxon>
        <taxon>fabids</taxon>
        <taxon>Fabales</taxon>
        <taxon>Fabaceae</taxon>
        <taxon>Papilionoideae</taxon>
        <taxon>50 kb inversion clade</taxon>
        <taxon>NPAAA clade</taxon>
        <taxon>indigoferoid/millettioid clade</taxon>
        <taxon>Phaseoleae</taxon>
        <taxon>Mucuna</taxon>
    </lineage>
</organism>
<evidence type="ECO:0000256" key="1">
    <source>
        <dbReference type="SAM" id="MobiDB-lite"/>
    </source>
</evidence>
<dbReference type="Proteomes" id="UP000257109">
    <property type="component" value="Unassembled WGS sequence"/>
</dbReference>
<dbReference type="PANTHER" id="PTHR36893:SF1">
    <property type="entry name" value="BULB-TYPE LECTIN DOMAIN-CONTAINING PROTEIN"/>
    <property type="match status" value="1"/>
</dbReference>
<keyword evidence="2" id="KW-0732">Signal</keyword>
<dbReference type="OrthoDB" id="66678at2759"/>
<keyword evidence="4" id="KW-1185">Reference proteome</keyword>